<dbReference type="AlphaFoldDB" id="A0A091B2A9"/>
<organism evidence="1 2">
    <name type="scientific">Arenimonas oryziterrae DSM 21050 = YC6267</name>
    <dbReference type="NCBI Taxonomy" id="1121015"/>
    <lineage>
        <taxon>Bacteria</taxon>
        <taxon>Pseudomonadati</taxon>
        <taxon>Pseudomonadota</taxon>
        <taxon>Gammaproteobacteria</taxon>
        <taxon>Lysobacterales</taxon>
        <taxon>Lysobacteraceae</taxon>
        <taxon>Arenimonas</taxon>
    </lineage>
</organism>
<gene>
    <name evidence="1" type="ORF">N789_03030</name>
</gene>
<dbReference type="Proteomes" id="UP000029385">
    <property type="component" value="Unassembled WGS sequence"/>
</dbReference>
<dbReference type="EMBL" id="AVCI01000001">
    <property type="protein sequence ID" value="KFN45009.1"/>
    <property type="molecule type" value="Genomic_DNA"/>
</dbReference>
<protein>
    <submittedName>
        <fullName evidence="1">Uncharacterized protein</fullName>
    </submittedName>
</protein>
<dbReference type="PATRIC" id="fig|1121015.4.peg.597"/>
<accession>A0A091B2A9</accession>
<sequence>MHREVEPMITGIVTALLLAAFLLGTAWVYSGRQSADYERAARVPLEGDAENAP</sequence>
<name>A0A091B2A9_9GAMM</name>
<proteinExistence type="predicted"/>
<keyword evidence="2" id="KW-1185">Reference proteome</keyword>
<evidence type="ECO:0000313" key="1">
    <source>
        <dbReference type="EMBL" id="KFN45009.1"/>
    </source>
</evidence>
<evidence type="ECO:0000313" key="2">
    <source>
        <dbReference type="Proteomes" id="UP000029385"/>
    </source>
</evidence>
<reference evidence="1 2" key="1">
    <citation type="submission" date="2013-09" db="EMBL/GenBank/DDBJ databases">
        <title>Genome sequencing of Arenimonas oryziterrae.</title>
        <authorList>
            <person name="Chen F."/>
            <person name="Wang G."/>
        </authorList>
    </citation>
    <scope>NUCLEOTIDE SEQUENCE [LARGE SCALE GENOMIC DNA]</scope>
    <source>
        <strain evidence="1 2">YC6267</strain>
    </source>
</reference>
<comment type="caution">
    <text evidence="1">The sequence shown here is derived from an EMBL/GenBank/DDBJ whole genome shotgun (WGS) entry which is preliminary data.</text>
</comment>